<dbReference type="Pfam" id="PF07833">
    <property type="entry name" value="Cu_amine_oxidN1"/>
    <property type="match status" value="1"/>
</dbReference>
<comment type="caution">
    <text evidence="2">The sequence shown here is derived from an EMBL/GenBank/DDBJ whole genome shotgun (WGS) entry which is preliminary data.</text>
</comment>
<organism evidence="2 3">
    <name type="scientific">Chengkuizengella marina</name>
    <dbReference type="NCBI Taxonomy" id="2507566"/>
    <lineage>
        <taxon>Bacteria</taxon>
        <taxon>Bacillati</taxon>
        <taxon>Bacillota</taxon>
        <taxon>Bacilli</taxon>
        <taxon>Bacillales</taxon>
        <taxon>Paenibacillaceae</taxon>
        <taxon>Chengkuizengella</taxon>
    </lineage>
</organism>
<name>A0A6N9Q926_9BACL</name>
<gene>
    <name evidence="2" type="ORF">ERL59_20015</name>
</gene>
<dbReference type="AlphaFoldDB" id="A0A6N9Q926"/>
<protein>
    <recommendedName>
        <fullName evidence="1">Copper amine oxidase-like N-terminal domain-containing protein</fullName>
    </recommendedName>
</protein>
<sequence>MKLTKLLSLAVVGTLITGAGDYTYANTEKLDQIHHTMNENELAESIQKKQYSLEVNGTMLTSGKAPYLNEQKSLMIPLRNVASELGYQVKWDSIKKTVEIYKGNELIELNISEKNINDLKLYELSEGTVYVQEKYLMDKLHANVSISEAGTIQISNAQEVAEQDFVIREGIITNITDNEETTFVEINGFTNGVILIISEQTKIISENKEELTVNDLSPGMEIKVEHDIIMTLSLPPMTNAQKITVKEEIPIEQYAGTYGTVVEMTTDELNQIIVKGQKIGINGYDEIKLNITDQTEFINAKDQTELSIDQLKEGAKIYAFYGPNVTKSIPPIGTAEKILVE</sequence>
<dbReference type="Gene3D" id="3.30.457.10">
    <property type="entry name" value="Copper amine oxidase-like, N-terminal domain"/>
    <property type="match status" value="1"/>
</dbReference>
<dbReference type="InterPro" id="IPR036582">
    <property type="entry name" value="Mao_N_sf"/>
</dbReference>
<dbReference type="OrthoDB" id="2029085at2"/>
<dbReference type="RefSeq" id="WP_160648042.1">
    <property type="nucleotide sequence ID" value="NZ_SIJB01000067.1"/>
</dbReference>
<feature type="domain" description="Copper amine oxidase-like N-terminal" evidence="1">
    <location>
        <begin position="55"/>
        <end position="148"/>
    </location>
</feature>
<evidence type="ECO:0000259" key="1">
    <source>
        <dbReference type="Pfam" id="PF07833"/>
    </source>
</evidence>
<evidence type="ECO:0000313" key="3">
    <source>
        <dbReference type="Proteomes" id="UP000448943"/>
    </source>
</evidence>
<evidence type="ECO:0000313" key="2">
    <source>
        <dbReference type="EMBL" id="NBI31220.1"/>
    </source>
</evidence>
<dbReference type="Proteomes" id="UP000448943">
    <property type="component" value="Unassembled WGS sequence"/>
</dbReference>
<dbReference type="EMBL" id="SIJB01000067">
    <property type="protein sequence ID" value="NBI31220.1"/>
    <property type="molecule type" value="Genomic_DNA"/>
</dbReference>
<proteinExistence type="predicted"/>
<accession>A0A6N9Q926</accession>
<keyword evidence="3" id="KW-1185">Reference proteome</keyword>
<reference evidence="2 3" key="1">
    <citation type="submission" date="2019-01" db="EMBL/GenBank/DDBJ databases">
        <title>Chengkuizengella sp. nov., isolated from deep-sea sediment of East Pacific Ocean.</title>
        <authorList>
            <person name="Yang J."/>
            <person name="Lai Q."/>
            <person name="Shao Z."/>
        </authorList>
    </citation>
    <scope>NUCLEOTIDE SEQUENCE [LARGE SCALE GENOMIC DNA]</scope>
    <source>
        <strain evidence="2 3">YPA3-1-1</strain>
    </source>
</reference>
<dbReference type="InterPro" id="IPR012854">
    <property type="entry name" value="Cu_amine_oxidase-like_N"/>
</dbReference>
<dbReference type="SUPFAM" id="SSF55383">
    <property type="entry name" value="Copper amine oxidase, domain N"/>
    <property type="match status" value="1"/>
</dbReference>